<comment type="caution">
    <text evidence="3">The sequence shown here is derived from an EMBL/GenBank/DDBJ whole genome shotgun (WGS) entry which is preliminary data.</text>
</comment>
<dbReference type="GO" id="GO:0061630">
    <property type="term" value="F:ubiquitin protein ligase activity"/>
    <property type="evidence" value="ECO:0007669"/>
    <property type="project" value="TreeGrafter"/>
</dbReference>
<dbReference type="InterPro" id="IPR001258">
    <property type="entry name" value="NHL_repeat"/>
</dbReference>
<dbReference type="InterPro" id="IPR050952">
    <property type="entry name" value="TRIM-NHL_E3_ligases"/>
</dbReference>
<dbReference type="PANTHER" id="PTHR24104">
    <property type="entry name" value="E3 UBIQUITIN-PROTEIN LIGASE NHLRC1-RELATED"/>
    <property type="match status" value="1"/>
</dbReference>
<keyword evidence="1" id="KW-0677">Repeat</keyword>
<dbReference type="InterPro" id="IPR011042">
    <property type="entry name" value="6-blade_b-propeller_TolB-like"/>
</dbReference>
<feature type="repeat" description="NHL" evidence="2">
    <location>
        <begin position="72"/>
        <end position="97"/>
    </location>
</feature>
<dbReference type="PROSITE" id="PS51125">
    <property type="entry name" value="NHL"/>
    <property type="match status" value="2"/>
</dbReference>
<sequence>MHNCNGQFIKNIAKSKMKEQLFDSPRYVCVSPKGNIYVSESGNHCVKILDVNGIYIRLIGKLGERDGDLKYGVCSDPLGHVIVADHYNRRVSMFTHDGWFMCHVVDGSIGVVLPKGLALSPDLNLCVSSGRQKACEIKVFKLRNHSPTTVTCV</sequence>
<evidence type="ECO:0000256" key="1">
    <source>
        <dbReference type="ARBA" id="ARBA00022737"/>
    </source>
</evidence>
<dbReference type="AlphaFoldDB" id="A0A9D4HNS6"/>
<dbReference type="GO" id="GO:0008270">
    <property type="term" value="F:zinc ion binding"/>
    <property type="evidence" value="ECO:0007669"/>
    <property type="project" value="UniProtKB-KW"/>
</dbReference>
<organism evidence="3 4">
    <name type="scientific">Dreissena polymorpha</name>
    <name type="common">Zebra mussel</name>
    <name type="synonym">Mytilus polymorpha</name>
    <dbReference type="NCBI Taxonomy" id="45954"/>
    <lineage>
        <taxon>Eukaryota</taxon>
        <taxon>Metazoa</taxon>
        <taxon>Spiralia</taxon>
        <taxon>Lophotrochozoa</taxon>
        <taxon>Mollusca</taxon>
        <taxon>Bivalvia</taxon>
        <taxon>Autobranchia</taxon>
        <taxon>Heteroconchia</taxon>
        <taxon>Euheterodonta</taxon>
        <taxon>Imparidentia</taxon>
        <taxon>Neoheterodontei</taxon>
        <taxon>Myida</taxon>
        <taxon>Dreissenoidea</taxon>
        <taxon>Dreissenidae</taxon>
        <taxon>Dreissena</taxon>
    </lineage>
</organism>
<protein>
    <submittedName>
        <fullName evidence="3">Uncharacterized protein</fullName>
    </submittedName>
</protein>
<dbReference type="Gene3D" id="2.120.10.30">
    <property type="entry name" value="TolB, C-terminal domain"/>
    <property type="match status" value="1"/>
</dbReference>
<dbReference type="EMBL" id="JAIWYP010000012">
    <property type="protein sequence ID" value="KAH3725365.1"/>
    <property type="molecule type" value="Genomic_DNA"/>
</dbReference>
<dbReference type="GO" id="GO:0000209">
    <property type="term" value="P:protein polyubiquitination"/>
    <property type="evidence" value="ECO:0007669"/>
    <property type="project" value="TreeGrafter"/>
</dbReference>
<gene>
    <name evidence="3" type="ORF">DPMN_051198</name>
</gene>
<proteinExistence type="predicted"/>
<evidence type="ECO:0000256" key="2">
    <source>
        <dbReference type="PROSITE-ProRule" id="PRU00504"/>
    </source>
</evidence>
<dbReference type="PANTHER" id="PTHR24104:SF25">
    <property type="entry name" value="PROTEIN LIN-41"/>
    <property type="match status" value="1"/>
</dbReference>
<dbReference type="Proteomes" id="UP000828390">
    <property type="component" value="Unassembled WGS sequence"/>
</dbReference>
<feature type="repeat" description="NHL" evidence="2">
    <location>
        <begin position="22"/>
        <end position="52"/>
    </location>
</feature>
<dbReference type="SUPFAM" id="SSF101898">
    <property type="entry name" value="NHL repeat"/>
    <property type="match status" value="1"/>
</dbReference>
<name>A0A9D4HNS6_DREPO</name>
<keyword evidence="4" id="KW-1185">Reference proteome</keyword>
<dbReference type="Pfam" id="PF01436">
    <property type="entry name" value="NHL"/>
    <property type="match status" value="1"/>
</dbReference>
<accession>A0A9D4HNS6</accession>
<dbReference type="GO" id="GO:0043161">
    <property type="term" value="P:proteasome-mediated ubiquitin-dependent protein catabolic process"/>
    <property type="evidence" value="ECO:0007669"/>
    <property type="project" value="TreeGrafter"/>
</dbReference>
<reference evidence="3" key="2">
    <citation type="submission" date="2020-11" db="EMBL/GenBank/DDBJ databases">
        <authorList>
            <person name="McCartney M.A."/>
            <person name="Auch B."/>
            <person name="Kono T."/>
            <person name="Mallez S."/>
            <person name="Becker A."/>
            <person name="Gohl D.M."/>
            <person name="Silverstein K.A.T."/>
            <person name="Koren S."/>
            <person name="Bechman K.B."/>
            <person name="Herman A."/>
            <person name="Abrahante J.E."/>
            <person name="Garbe J."/>
        </authorList>
    </citation>
    <scope>NUCLEOTIDE SEQUENCE</scope>
    <source>
        <strain evidence="3">Duluth1</strain>
        <tissue evidence="3">Whole animal</tissue>
    </source>
</reference>
<evidence type="ECO:0000313" key="3">
    <source>
        <dbReference type="EMBL" id="KAH3725365.1"/>
    </source>
</evidence>
<evidence type="ECO:0000313" key="4">
    <source>
        <dbReference type="Proteomes" id="UP000828390"/>
    </source>
</evidence>
<reference evidence="3" key="1">
    <citation type="journal article" date="2019" name="bioRxiv">
        <title>The Genome of the Zebra Mussel, Dreissena polymorpha: A Resource for Invasive Species Research.</title>
        <authorList>
            <person name="McCartney M.A."/>
            <person name="Auch B."/>
            <person name="Kono T."/>
            <person name="Mallez S."/>
            <person name="Zhang Y."/>
            <person name="Obille A."/>
            <person name="Becker A."/>
            <person name="Abrahante J.E."/>
            <person name="Garbe J."/>
            <person name="Badalamenti J.P."/>
            <person name="Herman A."/>
            <person name="Mangelson H."/>
            <person name="Liachko I."/>
            <person name="Sullivan S."/>
            <person name="Sone E.D."/>
            <person name="Koren S."/>
            <person name="Silverstein K.A.T."/>
            <person name="Beckman K.B."/>
            <person name="Gohl D.M."/>
        </authorList>
    </citation>
    <scope>NUCLEOTIDE SEQUENCE</scope>
    <source>
        <strain evidence="3">Duluth1</strain>
        <tissue evidence="3">Whole animal</tissue>
    </source>
</reference>